<protein>
    <submittedName>
        <fullName evidence="1">Uncharacterized protein</fullName>
    </submittedName>
</protein>
<dbReference type="EMBL" id="BSFJ01000005">
    <property type="protein sequence ID" value="GLK71278.1"/>
    <property type="molecule type" value="Genomic_DNA"/>
</dbReference>
<dbReference type="AlphaFoldDB" id="A0A9W6MYM4"/>
<proteinExistence type="predicted"/>
<accession>A0A9W6MYM4</accession>
<comment type="caution">
    <text evidence="1">The sequence shown here is derived from an EMBL/GenBank/DDBJ whole genome shotgun (WGS) entry which is preliminary data.</text>
</comment>
<dbReference type="RefSeq" id="WP_213372366.1">
    <property type="nucleotide sequence ID" value="NZ_BSFJ01000005.1"/>
</dbReference>
<reference evidence="1" key="2">
    <citation type="submission" date="2023-01" db="EMBL/GenBank/DDBJ databases">
        <authorList>
            <person name="Sun Q."/>
            <person name="Evtushenko L."/>
        </authorList>
    </citation>
    <scope>NUCLEOTIDE SEQUENCE</scope>
    <source>
        <strain evidence="1">VKM B-2484</strain>
    </source>
</reference>
<sequence length="175" mass="19975">MKIILTANDAVLLRFGTRLSALGATETKAVMKSALWRGGNLARTQVKRALVKQTGIKYGLIDKAMQTKFRDTPHLLYELEATGDETNLNLFGAIQRKKGVSARPWNQRRTFKGSFFAYNGRVYRRLTEKRGPIKPLYGPNIGRELVKDYSLRAWEAFPPSLVKRVEHEIQRRIKG</sequence>
<name>A0A9W6MYM4_9HYPH</name>
<gene>
    <name evidence="1" type="ORF">GCM10017643_13930</name>
</gene>
<dbReference type="Proteomes" id="UP001143370">
    <property type="component" value="Unassembled WGS sequence"/>
</dbReference>
<organism evidence="1 2">
    <name type="scientific">Ancylobacter dichloromethanicus</name>
    <dbReference type="NCBI Taxonomy" id="518825"/>
    <lineage>
        <taxon>Bacteria</taxon>
        <taxon>Pseudomonadati</taxon>
        <taxon>Pseudomonadota</taxon>
        <taxon>Alphaproteobacteria</taxon>
        <taxon>Hyphomicrobiales</taxon>
        <taxon>Xanthobacteraceae</taxon>
        <taxon>Ancylobacter</taxon>
    </lineage>
</organism>
<evidence type="ECO:0000313" key="2">
    <source>
        <dbReference type="Proteomes" id="UP001143370"/>
    </source>
</evidence>
<reference evidence="1" key="1">
    <citation type="journal article" date="2014" name="Int. J. Syst. Evol. Microbiol.">
        <title>Complete genome sequence of Corynebacterium casei LMG S-19264T (=DSM 44701T), isolated from a smear-ripened cheese.</title>
        <authorList>
            <consortium name="US DOE Joint Genome Institute (JGI-PGF)"/>
            <person name="Walter F."/>
            <person name="Albersmeier A."/>
            <person name="Kalinowski J."/>
            <person name="Ruckert C."/>
        </authorList>
    </citation>
    <scope>NUCLEOTIDE SEQUENCE</scope>
    <source>
        <strain evidence="1">VKM B-2484</strain>
    </source>
</reference>
<evidence type="ECO:0000313" key="1">
    <source>
        <dbReference type="EMBL" id="GLK71278.1"/>
    </source>
</evidence>
<keyword evidence="2" id="KW-1185">Reference proteome</keyword>